<protein>
    <recommendedName>
        <fullName evidence="3">diguanylate cyclase</fullName>
        <ecNumber evidence="3">2.7.7.65</ecNumber>
    </recommendedName>
</protein>
<dbReference type="InterPro" id="IPR029787">
    <property type="entry name" value="Nucleotide_cyclase"/>
</dbReference>
<dbReference type="InterPro" id="IPR043128">
    <property type="entry name" value="Rev_trsase/Diguanyl_cyclase"/>
</dbReference>
<proteinExistence type="predicted"/>
<evidence type="ECO:0000259" key="5">
    <source>
        <dbReference type="PROSITE" id="PS50887"/>
    </source>
</evidence>
<name>A0A2A3MEU3_9PSED</name>
<dbReference type="PANTHER" id="PTHR45138:SF24">
    <property type="entry name" value="DIGUANYLATE CYCLASE DGCC-RELATED"/>
    <property type="match status" value="1"/>
</dbReference>
<organism evidence="6 7">
    <name type="scientific">Pseudomonas abyssi</name>
    <dbReference type="NCBI Taxonomy" id="170540"/>
    <lineage>
        <taxon>Bacteria</taxon>
        <taxon>Pseudomonadati</taxon>
        <taxon>Pseudomonadota</taxon>
        <taxon>Gammaproteobacteria</taxon>
        <taxon>Pseudomonadales</taxon>
        <taxon>Pseudomonadaceae</taxon>
        <taxon>Pseudomonas</taxon>
    </lineage>
</organism>
<feature type="transmembrane region" description="Helical" evidence="4">
    <location>
        <begin position="183"/>
        <end position="205"/>
    </location>
</feature>
<dbReference type="Gene3D" id="3.30.70.270">
    <property type="match status" value="1"/>
</dbReference>
<comment type="cofactor">
    <cofactor evidence="1">
        <name>Mg(2+)</name>
        <dbReference type="ChEBI" id="CHEBI:18420"/>
    </cofactor>
</comment>
<evidence type="ECO:0000313" key="7">
    <source>
        <dbReference type="Proteomes" id="UP000242313"/>
    </source>
</evidence>
<dbReference type="AlphaFoldDB" id="A0A2A3MEU3"/>
<dbReference type="FunFam" id="3.30.70.270:FF:000001">
    <property type="entry name" value="Diguanylate cyclase domain protein"/>
    <property type="match status" value="1"/>
</dbReference>
<feature type="transmembrane region" description="Helical" evidence="4">
    <location>
        <begin position="111"/>
        <end position="128"/>
    </location>
</feature>
<feature type="domain" description="GGDEF" evidence="5">
    <location>
        <begin position="246"/>
        <end position="380"/>
    </location>
</feature>
<dbReference type="NCBIfam" id="TIGR00254">
    <property type="entry name" value="GGDEF"/>
    <property type="match status" value="1"/>
</dbReference>
<comment type="caution">
    <text evidence="6">The sequence shown here is derived from an EMBL/GenBank/DDBJ whole genome shotgun (WGS) entry which is preliminary data.</text>
</comment>
<keyword evidence="4" id="KW-0472">Membrane</keyword>
<comment type="subcellular location">
    <subcellularLocation>
        <location evidence="2">Cell inner membrane</location>
    </subcellularLocation>
</comment>
<dbReference type="SUPFAM" id="SSF55073">
    <property type="entry name" value="Nucleotide cyclase"/>
    <property type="match status" value="1"/>
</dbReference>
<dbReference type="Pfam" id="PF00990">
    <property type="entry name" value="GGDEF"/>
    <property type="match status" value="1"/>
</dbReference>
<dbReference type="EC" id="2.7.7.65" evidence="3"/>
<dbReference type="Proteomes" id="UP000242313">
    <property type="component" value="Unassembled WGS sequence"/>
</dbReference>
<keyword evidence="7" id="KW-1185">Reference proteome</keyword>
<gene>
    <name evidence="6" type="ORF">CNQ84_15150</name>
</gene>
<dbReference type="PROSITE" id="PS50887">
    <property type="entry name" value="GGDEF"/>
    <property type="match status" value="1"/>
</dbReference>
<dbReference type="PANTHER" id="PTHR45138">
    <property type="entry name" value="REGULATORY COMPONENTS OF SENSORY TRANSDUCTION SYSTEM"/>
    <property type="match status" value="1"/>
</dbReference>
<accession>A0A2A3MEU3</accession>
<keyword evidence="4" id="KW-0812">Transmembrane</keyword>
<evidence type="ECO:0000256" key="2">
    <source>
        <dbReference type="ARBA" id="ARBA00004533"/>
    </source>
</evidence>
<evidence type="ECO:0000256" key="1">
    <source>
        <dbReference type="ARBA" id="ARBA00001946"/>
    </source>
</evidence>
<dbReference type="InterPro" id="IPR050469">
    <property type="entry name" value="Diguanylate_Cyclase"/>
</dbReference>
<feature type="transmembrane region" description="Helical" evidence="4">
    <location>
        <begin position="87"/>
        <end position="105"/>
    </location>
</feature>
<feature type="transmembrane region" description="Helical" evidence="4">
    <location>
        <begin position="55"/>
        <end position="75"/>
    </location>
</feature>
<dbReference type="GO" id="GO:1902201">
    <property type="term" value="P:negative regulation of bacterial-type flagellum-dependent cell motility"/>
    <property type="evidence" value="ECO:0007669"/>
    <property type="project" value="TreeGrafter"/>
</dbReference>
<dbReference type="RefSeq" id="WP_096005673.1">
    <property type="nucleotide sequence ID" value="NZ_NTMR01000020.1"/>
</dbReference>
<sequence>MTTLMLVLALTTATAVLCLLVAAALNPQVPAMRFWALGLTMVVAGALLQSAREYLPLWISAVALTQGYLVLWWGARCYRLRASPPHLLRYQLLFLLAQGLAFFILRDSLRFSILTHSAVVVVISLLMARELLLTSGRQRTLTIAWCVIWGMHAALYLRRFVLYCIDPVYIQATTFEQAEPVEVLNYLEGIVFIYAFSMLCIMFLLRRLQEELKQQASYDSLTNLLNRRAFDQAAQQQLTANRREGHSAALMLLDLDHFKRINDTWGHQAGDRVLASFARLLGGHLRDQDLACRFGGEEFLLLVSNIDGAQIEALTQRLRSQWQSTDVGAGEDSLSATVSIGYTLIAPNEQAPLHTLVERADQALYRAKENGRNRVEAWAPGVVESS</sequence>
<dbReference type="GO" id="GO:0043709">
    <property type="term" value="P:cell adhesion involved in single-species biofilm formation"/>
    <property type="evidence" value="ECO:0007669"/>
    <property type="project" value="TreeGrafter"/>
</dbReference>
<dbReference type="CDD" id="cd01949">
    <property type="entry name" value="GGDEF"/>
    <property type="match status" value="1"/>
</dbReference>
<dbReference type="EMBL" id="NTMR01000020">
    <property type="protein sequence ID" value="PBK03339.1"/>
    <property type="molecule type" value="Genomic_DNA"/>
</dbReference>
<dbReference type="SMART" id="SM00267">
    <property type="entry name" value="GGDEF"/>
    <property type="match status" value="1"/>
</dbReference>
<dbReference type="GO" id="GO:0005886">
    <property type="term" value="C:plasma membrane"/>
    <property type="evidence" value="ECO:0007669"/>
    <property type="project" value="UniProtKB-SubCell"/>
</dbReference>
<evidence type="ECO:0000256" key="3">
    <source>
        <dbReference type="ARBA" id="ARBA00012528"/>
    </source>
</evidence>
<dbReference type="GO" id="GO:0052621">
    <property type="term" value="F:diguanylate cyclase activity"/>
    <property type="evidence" value="ECO:0007669"/>
    <property type="project" value="UniProtKB-EC"/>
</dbReference>
<dbReference type="InterPro" id="IPR000160">
    <property type="entry name" value="GGDEF_dom"/>
</dbReference>
<evidence type="ECO:0000256" key="4">
    <source>
        <dbReference type="SAM" id="Phobius"/>
    </source>
</evidence>
<reference evidence="6 7" key="1">
    <citation type="submission" date="2017-09" db="EMBL/GenBank/DDBJ databases">
        <title>Pseudomonas abyssi sp. nov. isolated from Abyssopelagic Water.</title>
        <authorList>
            <person name="Wei Y."/>
        </authorList>
    </citation>
    <scope>NUCLEOTIDE SEQUENCE [LARGE SCALE GENOMIC DNA]</scope>
    <source>
        <strain evidence="6 7">MT5</strain>
    </source>
</reference>
<feature type="transmembrane region" description="Helical" evidence="4">
    <location>
        <begin position="140"/>
        <end position="157"/>
    </location>
</feature>
<keyword evidence="4" id="KW-1133">Transmembrane helix</keyword>
<evidence type="ECO:0000313" key="6">
    <source>
        <dbReference type="EMBL" id="PBK03339.1"/>
    </source>
</evidence>